<dbReference type="Proteomes" id="UP000594638">
    <property type="component" value="Unassembled WGS sequence"/>
</dbReference>
<sequence>HFSLLIEEILTVTISNRTSIEGDGTAPAALELVEGFASASGALAGFTASRVTISGRPLNQRSYCRHLPSILTSLGNYTPLSPSLSTQLCAGNTEFLMHDEEDGSCSEEAYSRRQEFYT</sequence>
<accession>A0A8S0Q257</accession>
<evidence type="ECO:0000313" key="1">
    <source>
        <dbReference type="EMBL" id="CAA2960358.1"/>
    </source>
</evidence>
<organism evidence="1 2">
    <name type="scientific">Olea europaea subsp. europaea</name>
    <dbReference type="NCBI Taxonomy" id="158383"/>
    <lineage>
        <taxon>Eukaryota</taxon>
        <taxon>Viridiplantae</taxon>
        <taxon>Streptophyta</taxon>
        <taxon>Embryophyta</taxon>
        <taxon>Tracheophyta</taxon>
        <taxon>Spermatophyta</taxon>
        <taxon>Magnoliopsida</taxon>
        <taxon>eudicotyledons</taxon>
        <taxon>Gunneridae</taxon>
        <taxon>Pentapetalae</taxon>
        <taxon>asterids</taxon>
        <taxon>lamiids</taxon>
        <taxon>Lamiales</taxon>
        <taxon>Oleaceae</taxon>
        <taxon>Oleeae</taxon>
        <taxon>Olea</taxon>
    </lineage>
</organism>
<dbReference type="EMBL" id="CACTIH010000393">
    <property type="protein sequence ID" value="CAA2960358.1"/>
    <property type="molecule type" value="Genomic_DNA"/>
</dbReference>
<dbReference type="Gramene" id="OE9A098595T1">
    <property type="protein sequence ID" value="OE9A098595C1"/>
    <property type="gene ID" value="OE9A098595"/>
</dbReference>
<dbReference type="AlphaFoldDB" id="A0A8S0Q257"/>
<gene>
    <name evidence="1" type="ORF">OLEA9_A098595</name>
</gene>
<keyword evidence="2" id="KW-1185">Reference proteome</keyword>
<evidence type="ECO:0000313" key="2">
    <source>
        <dbReference type="Proteomes" id="UP000594638"/>
    </source>
</evidence>
<reference evidence="1 2" key="1">
    <citation type="submission" date="2019-12" db="EMBL/GenBank/DDBJ databases">
        <authorList>
            <person name="Alioto T."/>
            <person name="Alioto T."/>
            <person name="Gomez Garrido J."/>
        </authorList>
    </citation>
    <scope>NUCLEOTIDE SEQUENCE [LARGE SCALE GENOMIC DNA]</scope>
</reference>
<name>A0A8S0Q257_OLEEU</name>
<feature type="non-terminal residue" evidence="1">
    <location>
        <position position="1"/>
    </location>
</feature>
<protein>
    <submittedName>
        <fullName evidence="1">Probable magnesium transporter NIPA4 isoform X1</fullName>
    </submittedName>
</protein>
<comment type="caution">
    <text evidence="1">The sequence shown here is derived from an EMBL/GenBank/DDBJ whole genome shotgun (WGS) entry which is preliminary data.</text>
</comment>
<proteinExistence type="predicted"/>